<evidence type="ECO:0000259" key="1">
    <source>
        <dbReference type="Pfam" id="PF02036"/>
    </source>
</evidence>
<evidence type="ECO:0000313" key="3">
    <source>
        <dbReference type="Proteomes" id="UP000006620"/>
    </source>
</evidence>
<dbReference type="HOGENOM" id="CLU_105945_1_2_9"/>
<dbReference type="PANTHER" id="PTHR10094">
    <property type="entry name" value="STEROL CARRIER PROTEIN 2 SCP-2 FAMILY PROTEIN"/>
    <property type="match status" value="1"/>
</dbReference>
<accession>F8FLT7</accession>
<sequence length="107" mass="12142">MVIREEIGKLVDRMNGSPDPIRNLQAVYQFDFGEGNTLQVRFKGGKAELVDGAPYPPDCKLILTEDTMRRLMTRRLNAAAAYMEGKLKMEGKMTVAFRLQEVLKSYV</sequence>
<name>F8FLT7_PAEMK</name>
<dbReference type="PATRIC" id="fig|1036673.3.peg.5892"/>
<dbReference type="GO" id="GO:0005829">
    <property type="term" value="C:cytosol"/>
    <property type="evidence" value="ECO:0007669"/>
    <property type="project" value="TreeGrafter"/>
</dbReference>
<dbReference type="SUPFAM" id="SSF55718">
    <property type="entry name" value="SCP-like"/>
    <property type="match status" value="1"/>
</dbReference>
<reference evidence="3" key="1">
    <citation type="submission" date="2011-06" db="EMBL/GenBank/DDBJ databases">
        <title>Complete genome sequence of Paenibacillus mucilaginosus KNP414.</title>
        <authorList>
            <person name="Wang J."/>
            <person name="Hu S."/>
            <person name="Hu X."/>
            <person name="Zhang B."/>
            <person name="Dong D."/>
            <person name="Zhang S."/>
            <person name="Zhao K."/>
            <person name="Wu D."/>
        </authorList>
    </citation>
    <scope>NUCLEOTIDE SEQUENCE [LARGE SCALE GENOMIC DNA]</scope>
    <source>
        <strain evidence="3">KNP414</strain>
    </source>
</reference>
<dbReference type="AlphaFoldDB" id="F8FLT7"/>
<dbReference type="PANTHER" id="PTHR10094:SF25">
    <property type="entry name" value="SCP2 STEROL-BINDING DOMAIN-CONTAINING PROTEIN 1"/>
    <property type="match status" value="1"/>
</dbReference>
<dbReference type="Gene3D" id="3.30.1050.10">
    <property type="entry name" value="SCP2 sterol-binding domain"/>
    <property type="match status" value="1"/>
</dbReference>
<gene>
    <name evidence="2" type="ordered locus">KNP414_06332</name>
</gene>
<dbReference type="Pfam" id="PF02036">
    <property type="entry name" value="SCP2"/>
    <property type="match status" value="1"/>
</dbReference>
<proteinExistence type="predicted"/>
<reference evidence="2 3" key="2">
    <citation type="journal article" date="2013" name="Genome Announc.">
        <title>Genome Sequence of Growth-Improving Paenibacillus mucilaginosus Strain KNP414.</title>
        <authorList>
            <person name="Lu J.J."/>
            <person name="Wang J.F."/>
            <person name="Hu X.F."/>
        </authorList>
    </citation>
    <scope>NUCLEOTIDE SEQUENCE [LARGE SCALE GENOMIC DNA]</scope>
    <source>
        <strain evidence="2 3">KNP414</strain>
    </source>
</reference>
<dbReference type="RefSeq" id="WP_013919997.1">
    <property type="nucleotide sequence ID" value="NC_015690.1"/>
</dbReference>
<feature type="domain" description="SCP2" evidence="1">
    <location>
        <begin position="12"/>
        <end position="104"/>
    </location>
</feature>
<evidence type="ECO:0000313" key="2">
    <source>
        <dbReference type="EMBL" id="AEI44853.1"/>
    </source>
</evidence>
<organism evidence="2 3">
    <name type="scientific">Paenibacillus mucilaginosus (strain KNP414)</name>
    <dbReference type="NCBI Taxonomy" id="1036673"/>
    <lineage>
        <taxon>Bacteria</taxon>
        <taxon>Bacillati</taxon>
        <taxon>Bacillota</taxon>
        <taxon>Bacilli</taxon>
        <taxon>Bacillales</taxon>
        <taxon>Paenibacillaceae</taxon>
        <taxon>Paenibacillus</taxon>
    </lineage>
</organism>
<dbReference type="Proteomes" id="UP000006620">
    <property type="component" value="Chromosome"/>
</dbReference>
<dbReference type="InterPro" id="IPR003033">
    <property type="entry name" value="SCP2_sterol-bd_dom"/>
</dbReference>
<dbReference type="EMBL" id="CP002869">
    <property type="protein sequence ID" value="AEI44853.1"/>
    <property type="molecule type" value="Genomic_DNA"/>
</dbReference>
<dbReference type="InterPro" id="IPR036527">
    <property type="entry name" value="SCP2_sterol-bd_dom_sf"/>
</dbReference>
<dbReference type="KEGG" id="pms:KNP414_06332"/>
<protein>
    <submittedName>
        <fullName evidence="2">ABC transporter related protein</fullName>
    </submittedName>
</protein>